<dbReference type="EMBL" id="CP010525">
    <property type="protein sequence ID" value="AJO21413.1"/>
    <property type="molecule type" value="Genomic_DNA"/>
</dbReference>
<evidence type="ECO:0000313" key="2">
    <source>
        <dbReference type="Proteomes" id="UP000032024"/>
    </source>
</evidence>
<proteinExistence type="predicted"/>
<dbReference type="Proteomes" id="UP000032024">
    <property type="component" value="Chromosome"/>
</dbReference>
<dbReference type="AlphaFoldDB" id="A0AAN0T3I8"/>
<evidence type="ECO:0000313" key="1">
    <source>
        <dbReference type="EMBL" id="AJO21413.1"/>
    </source>
</evidence>
<organism evidence="1 2">
    <name type="scientific">Heyndrickxia coagulans</name>
    <name type="common">Weizmannia coagulans</name>
    <dbReference type="NCBI Taxonomy" id="1398"/>
    <lineage>
        <taxon>Bacteria</taxon>
        <taxon>Bacillati</taxon>
        <taxon>Bacillota</taxon>
        <taxon>Bacilli</taxon>
        <taxon>Bacillales</taxon>
        <taxon>Bacillaceae</taxon>
        <taxon>Heyndrickxia</taxon>
    </lineage>
</organism>
<sequence>MMTKMTDGSVYNEISHHIIHPNKLGYTPAKAERWQPSLRFCF</sequence>
<reference evidence="2" key="1">
    <citation type="submission" date="2015-01" db="EMBL/GenBank/DDBJ databases">
        <title>Comparative genome analysis of Bacillus coagulans HM-08, Clostridium butyricum HM-68, Bacillus subtilis HM-66 and Bacillus paralicheniformis BL-09.</title>
        <authorList>
            <person name="Zhang H."/>
        </authorList>
    </citation>
    <scope>NUCLEOTIDE SEQUENCE [LARGE SCALE GENOMIC DNA]</scope>
    <source>
        <strain evidence="2">HM-08</strain>
    </source>
</reference>
<name>A0AAN0T3I8_HEYCO</name>
<gene>
    <name evidence="1" type="ORF">SB48_HM08orf00951</name>
</gene>
<accession>A0AAN0T3I8</accession>
<keyword evidence="2" id="KW-1185">Reference proteome</keyword>
<protein>
    <submittedName>
        <fullName evidence="1">Uncharacterized protein</fullName>
    </submittedName>
</protein>